<name>X0TI63_9ZZZZ</name>
<proteinExistence type="predicted"/>
<dbReference type="AlphaFoldDB" id="X0TI63"/>
<evidence type="ECO:0000313" key="1">
    <source>
        <dbReference type="EMBL" id="GAF87837.1"/>
    </source>
</evidence>
<reference evidence="1" key="1">
    <citation type="journal article" date="2014" name="Front. Microbiol.">
        <title>High frequency of phylogenetically diverse reductive dehalogenase-homologous genes in deep subseafloor sedimentary metagenomes.</title>
        <authorList>
            <person name="Kawai M."/>
            <person name="Futagami T."/>
            <person name="Toyoda A."/>
            <person name="Takaki Y."/>
            <person name="Nishi S."/>
            <person name="Hori S."/>
            <person name="Arai W."/>
            <person name="Tsubouchi T."/>
            <person name="Morono Y."/>
            <person name="Uchiyama I."/>
            <person name="Ito T."/>
            <person name="Fujiyama A."/>
            <person name="Inagaki F."/>
            <person name="Takami H."/>
        </authorList>
    </citation>
    <scope>NUCLEOTIDE SEQUENCE</scope>
    <source>
        <strain evidence="1">Expedition CK06-06</strain>
    </source>
</reference>
<accession>X0TI63</accession>
<gene>
    <name evidence="1" type="ORF">S01H1_23797</name>
</gene>
<sequence length="76" mass="8275">DDKGVTKEKALLEFEGKDKMAVLNITNTRALVAAYGPESDKWIGKKIMLSVRQTPLGDGLGVTALPEDDLDDDIPF</sequence>
<comment type="caution">
    <text evidence="1">The sequence shown here is derived from an EMBL/GenBank/DDBJ whole genome shotgun (WGS) entry which is preliminary data.</text>
</comment>
<organism evidence="1">
    <name type="scientific">marine sediment metagenome</name>
    <dbReference type="NCBI Taxonomy" id="412755"/>
    <lineage>
        <taxon>unclassified sequences</taxon>
        <taxon>metagenomes</taxon>
        <taxon>ecological metagenomes</taxon>
    </lineage>
</organism>
<protein>
    <submittedName>
        <fullName evidence="1">Uncharacterized protein</fullName>
    </submittedName>
</protein>
<feature type="non-terminal residue" evidence="1">
    <location>
        <position position="1"/>
    </location>
</feature>
<dbReference type="EMBL" id="BARS01013877">
    <property type="protein sequence ID" value="GAF87837.1"/>
    <property type="molecule type" value="Genomic_DNA"/>
</dbReference>